<gene>
    <name evidence="2" type="ORF">H7F49_10100</name>
</gene>
<dbReference type="AlphaFoldDB" id="A0A7X1KC87"/>
<keyword evidence="1" id="KW-0472">Membrane</keyword>
<proteinExistence type="predicted"/>
<organism evidence="2 3">
    <name type="scientific">Novosphingobium aerophilum</name>
    <dbReference type="NCBI Taxonomy" id="2839843"/>
    <lineage>
        <taxon>Bacteria</taxon>
        <taxon>Pseudomonadati</taxon>
        <taxon>Pseudomonadota</taxon>
        <taxon>Alphaproteobacteria</taxon>
        <taxon>Sphingomonadales</taxon>
        <taxon>Sphingomonadaceae</taxon>
        <taxon>Novosphingobium</taxon>
    </lineage>
</organism>
<reference evidence="2 3" key="1">
    <citation type="submission" date="2020-08" db="EMBL/GenBank/DDBJ databases">
        <title>The genome sequence of Novosphingobium flavum 4Y4.</title>
        <authorList>
            <person name="Liu Y."/>
        </authorList>
    </citation>
    <scope>NUCLEOTIDE SEQUENCE [LARGE SCALE GENOMIC DNA]</scope>
    <source>
        <strain evidence="2 3">4Y4</strain>
    </source>
</reference>
<keyword evidence="1" id="KW-1133">Transmembrane helix</keyword>
<protein>
    <submittedName>
        <fullName evidence="2">Uncharacterized protein</fullName>
    </submittedName>
</protein>
<evidence type="ECO:0000313" key="3">
    <source>
        <dbReference type="Proteomes" id="UP000520156"/>
    </source>
</evidence>
<name>A0A7X1KC87_9SPHN</name>
<keyword evidence="1" id="KW-0812">Transmembrane</keyword>
<keyword evidence="3" id="KW-1185">Reference proteome</keyword>
<comment type="caution">
    <text evidence="2">The sequence shown here is derived from an EMBL/GenBank/DDBJ whole genome shotgun (WGS) entry which is preliminary data.</text>
</comment>
<evidence type="ECO:0000313" key="2">
    <source>
        <dbReference type="EMBL" id="MBC2652056.1"/>
    </source>
</evidence>
<evidence type="ECO:0000256" key="1">
    <source>
        <dbReference type="SAM" id="Phobius"/>
    </source>
</evidence>
<sequence length="66" mass="7693">MAALLFISFSGMQLYGFHSDEPWSWAGWFVLFISPIGLPLLFGAPMVIVLRLLVMWWKHITVRRNQ</sequence>
<accession>A0A7X1KC87</accession>
<dbReference type="Proteomes" id="UP000520156">
    <property type="component" value="Unassembled WGS sequence"/>
</dbReference>
<feature type="transmembrane region" description="Helical" evidence="1">
    <location>
        <begin position="26"/>
        <end position="54"/>
    </location>
</feature>
<dbReference type="EMBL" id="JACLAU010000014">
    <property type="protein sequence ID" value="MBC2652056.1"/>
    <property type="molecule type" value="Genomic_DNA"/>
</dbReference>